<dbReference type="PROSITE" id="PS50893">
    <property type="entry name" value="ABC_TRANSPORTER_2"/>
    <property type="match status" value="1"/>
</dbReference>
<dbReference type="PROSITE" id="PS50929">
    <property type="entry name" value="ABC_TM1F"/>
    <property type="match status" value="1"/>
</dbReference>
<evidence type="ECO:0000256" key="10">
    <source>
        <dbReference type="ARBA" id="ARBA00023136"/>
    </source>
</evidence>
<evidence type="ECO:0000256" key="8">
    <source>
        <dbReference type="ARBA" id="ARBA00022840"/>
    </source>
</evidence>
<dbReference type="InterPro" id="IPR017871">
    <property type="entry name" value="ABC_transporter-like_CS"/>
</dbReference>
<dbReference type="CDD" id="cd02418">
    <property type="entry name" value="Peptidase_C39B"/>
    <property type="match status" value="1"/>
</dbReference>
<keyword evidence="9 11" id="KW-1133">Transmembrane helix</keyword>
<dbReference type="InterPro" id="IPR003439">
    <property type="entry name" value="ABC_transporter-like_ATP-bd"/>
</dbReference>
<reference evidence="16 17" key="2">
    <citation type="submission" date="2018-03" db="EMBL/GenBank/DDBJ databases">
        <authorList>
            <person name="Keele B.F."/>
        </authorList>
    </citation>
    <scope>NUCLEOTIDE SEQUENCE [LARGE SCALE GENOMIC DNA]</scope>
    <source>
        <strain evidence="16 17">CCALA 016</strain>
    </source>
</reference>
<dbReference type="AlphaFoldDB" id="A0A2T1LRM8"/>
<feature type="domain" description="Peptidase C39" evidence="15">
    <location>
        <begin position="311"/>
        <end position="430"/>
    </location>
</feature>
<keyword evidence="2" id="KW-0813">Transport</keyword>
<feature type="transmembrane region" description="Helical" evidence="11">
    <location>
        <begin position="463"/>
        <end position="485"/>
    </location>
</feature>
<dbReference type="InterPro" id="IPR014710">
    <property type="entry name" value="RmlC-like_jellyroll"/>
</dbReference>
<reference evidence="16 17" key="1">
    <citation type="submission" date="2018-03" db="EMBL/GenBank/DDBJ databases">
        <title>The ancient ancestry and fast evolution of plastids.</title>
        <authorList>
            <person name="Moore K.R."/>
            <person name="Magnabosco C."/>
            <person name="Momper L."/>
            <person name="Gold D.A."/>
            <person name="Bosak T."/>
            <person name="Fournier G.P."/>
        </authorList>
    </citation>
    <scope>NUCLEOTIDE SEQUENCE [LARGE SCALE GENOMIC DNA]</scope>
    <source>
        <strain evidence="16 17">CCALA 016</strain>
    </source>
</reference>
<dbReference type="GO" id="GO:0006508">
    <property type="term" value="P:proteolysis"/>
    <property type="evidence" value="ECO:0007669"/>
    <property type="project" value="InterPro"/>
</dbReference>
<dbReference type="Pfam" id="PF00027">
    <property type="entry name" value="cNMP_binding"/>
    <property type="match status" value="1"/>
</dbReference>
<dbReference type="FunFam" id="3.40.50.300:FF:000221">
    <property type="entry name" value="Multidrug ABC transporter ATP-binding protein"/>
    <property type="match status" value="1"/>
</dbReference>
<comment type="subcellular location">
    <subcellularLocation>
        <location evidence="1">Cell membrane</location>
        <topology evidence="1">Multi-pass membrane protein</topology>
    </subcellularLocation>
</comment>
<evidence type="ECO:0000256" key="2">
    <source>
        <dbReference type="ARBA" id="ARBA00022448"/>
    </source>
</evidence>
<feature type="transmembrane region" description="Helical" evidence="11">
    <location>
        <begin position="679"/>
        <end position="701"/>
    </location>
</feature>
<dbReference type="Pfam" id="PF00005">
    <property type="entry name" value="ABC_tran"/>
    <property type="match status" value="1"/>
</dbReference>
<feature type="transmembrane region" description="Helical" evidence="11">
    <location>
        <begin position="601"/>
        <end position="621"/>
    </location>
</feature>
<dbReference type="PANTHER" id="PTHR43394">
    <property type="entry name" value="ATP-DEPENDENT PERMEASE MDL1, MITOCHONDRIAL"/>
    <property type="match status" value="1"/>
</dbReference>
<evidence type="ECO:0000313" key="17">
    <source>
        <dbReference type="Proteomes" id="UP000239001"/>
    </source>
</evidence>
<dbReference type="EMBL" id="PXOH01000044">
    <property type="protein sequence ID" value="PSF31390.1"/>
    <property type="molecule type" value="Genomic_DNA"/>
</dbReference>
<keyword evidence="8" id="KW-0067">ATP-binding</keyword>
<dbReference type="Gene3D" id="3.90.70.10">
    <property type="entry name" value="Cysteine proteinases"/>
    <property type="match status" value="1"/>
</dbReference>
<dbReference type="Gene3D" id="1.20.1560.10">
    <property type="entry name" value="ABC transporter type 1, transmembrane domain"/>
    <property type="match status" value="1"/>
</dbReference>
<evidence type="ECO:0000259" key="14">
    <source>
        <dbReference type="PROSITE" id="PS50929"/>
    </source>
</evidence>
<keyword evidence="5" id="KW-0547">Nucleotide-binding</keyword>
<accession>A0A2T1LRM8</accession>
<keyword evidence="3" id="KW-1003">Cell membrane</keyword>
<dbReference type="RefSeq" id="WP_106459192.1">
    <property type="nucleotide sequence ID" value="NZ_PXOH01000044.1"/>
</dbReference>
<dbReference type="Proteomes" id="UP000239001">
    <property type="component" value="Unassembled WGS sequence"/>
</dbReference>
<dbReference type="InterPro" id="IPR027417">
    <property type="entry name" value="P-loop_NTPase"/>
</dbReference>
<evidence type="ECO:0000256" key="5">
    <source>
        <dbReference type="ARBA" id="ARBA00022741"/>
    </source>
</evidence>
<dbReference type="SUPFAM" id="SSF90123">
    <property type="entry name" value="ABC transporter transmembrane region"/>
    <property type="match status" value="1"/>
</dbReference>
<keyword evidence="7" id="KW-0788">Thiol protease</keyword>
<keyword evidence="4 11" id="KW-0812">Transmembrane</keyword>
<dbReference type="SUPFAM" id="SSF51206">
    <property type="entry name" value="cAMP-binding domain-like"/>
    <property type="match status" value="1"/>
</dbReference>
<dbReference type="Gene3D" id="3.40.50.300">
    <property type="entry name" value="P-loop containing nucleotide triphosphate hydrolases"/>
    <property type="match status" value="1"/>
</dbReference>
<dbReference type="PROSITE" id="PS50990">
    <property type="entry name" value="PEPTIDASE_C39"/>
    <property type="match status" value="1"/>
</dbReference>
<feature type="transmembrane region" description="Helical" evidence="11">
    <location>
        <begin position="529"/>
        <end position="549"/>
    </location>
</feature>
<dbReference type="Pfam" id="PF00664">
    <property type="entry name" value="ABC_membrane"/>
    <property type="match status" value="1"/>
</dbReference>
<dbReference type="InterPro" id="IPR005074">
    <property type="entry name" value="Peptidase_C39"/>
</dbReference>
<dbReference type="GO" id="GO:0015421">
    <property type="term" value="F:ABC-type oligopeptide transporter activity"/>
    <property type="evidence" value="ECO:0007669"/>
    <property type="project" value="TreeGrafter"/>
</dbReference>
<dbReference type="PROSITE" id="PS50042">
    <property type="entry name" value="CNMP_BINDING_3"/>
    <property type="match status" value="1"/>
</dbReference>
<dbReference type="Pfam" id="PF03412">
    <property type="entry name" value="Peptidase_C39"/>
    <property type="match status" value="1"/>
</dbReference>
<organism evidence="16 17">
    <name type="scientific">Aphanothece hegewaldii CCALA 016</name>
    <dbReference type="NCBI Taxonomy" id="2107694"/>
    <lineage>
        <taxon>Bacteria</taxon>
        <taxon>Bacillati</taxon>
        <taxon>Cyanobacteriota</taxon>
        <taxon>Cyanophyceae</taxon>
        <taxon>Oscillatoriophycideae</taxon>
        <taxon>Chroococcales</taxon>
        <taxon>Aphanothecaceae</taxon>
        <taxon>Aphanothece</taxon>
    </lineage>
</organism>
<keyword evidence="17" id="KW-1185">Reference proteome</keyword>
<evidence type="ECO:0000256" key="6">
    <source>
        <dbReference type="ARBA" id="ARBA00022801"/>
    </source>
</evidence>
<evidence type="ECO:0000256" key="3">
    <source>
        <dbReference type="ARBA" id="ARBA00022475"/>
    </source>
</evidence>
<dbReference type="GO" id="GO:0005524">
    <property type="term" value="F:ATP binding"/>
    <property type="evidence" value="ECO:0007669"/>
    <property type="project" value="UniProtKB-KW"/>
</dbReference>
<evidence type="ECO:0000259" key="13">
    <source>
        <dbReference type="PROSITE" id="PS50893"/>
    </source>
</evidence>
<evidence type="ECO:0000256" key="4">
    <source>
        <dbReference type="ARBA" id="ARBA00022692"/>
    </source>
</evidence>
<evidence type="ECO:0000259" key="12">
    <source>
        <dbReference type="PROSITE" id="PS50042"/>
    </source>
</evidence>
<dbReference type="PROSITE" id="PS00211">
    <property type="entry name" value="ABC_TRANSPORTER_1"/>
    <property type="match status" value="1"/>
</dbReference>
<feature type="transmembrane region" description="Helical" evidence="11">
    <location>
        <begin position="570"/>
        <end position="595"/>
    </location>
</feature>
<evidence type="ECO:0000313" key="16">
    <source>
        <dbReference type="EMBL" id="PSF31390.1"/>
    </source>
</evidence>
<proteinExistence type="predicted"/>
<dbReference type="SUPFAM" id="SSF52540">
    <property type="entry name" value="P-loop containing nucleoside triphosphate hydrolases"/>
    <property type="match status" value="1"/>
</dbReference>
<dbReference type="InterPro" id="IPR011527">
    <property type="entry name" value="ABC1_TM_dom"/>
</dbReference>
<dbReference type="OrthoDB" id="9762778at2"/>
<dbReference type="GO" id="GO:0016887">
    <property type="term" value="F:ATP hydrolysis activity"/>
    <property type="evidence" value="ECO:0007669"/>
    <property type="project" value="InterPro"/>
</dbReference>
<dbReference type="InterPro" id="IPR039421">
    <property type="entry name" value="Type_1_exporter"/>
</dbReference>
<evidence type="ECO:0000256" key="11">
    <source>
        <dbReference type="SAM" id="Phobius"/>
    </source>
</evidence>
<evidence type="ECO:0000256" key="9">
    <source>
        <dbReference type="ARBA" id="ARBA00022989"/>
    </source>
</evidence>
<dbReference type="InterPro" id="IPR003593">
    <property type="entry name" value="AAA+_ATPase"/>
</dbReference>
<feature type="domain" description="ABC transmembrane type-1" evidence="14">
    <location>
        <begin position="463"/>
        <end position="742"/>
    </location>
</feature>
<dbReference type="SMART" id="SM00382">
    <property type="entry name" value="AAA"/>
    <property type="match status" value="1"/>
</dbReference>
<keyword evidence="6" id="KW-0378">Hydrolase</keyword>
<protein>
    <submittedName>
        <fullName evidence="16">Peptidase C39</fullName>
    </submittedName>
</protein>
<evidence type="ECO:0000256" key="7">
    <source>
        <dbReference type="ARBA" id="ARBA00022807"/>
    </source>
</evidence>
<feature type="domain" description="Cyclic nucleotide-binding" evidence="12">
    <location>
        <begin position="25"/>
        <end position="150"/>
    </location>
</feature>
<keyword evidence="7" id="KW-0645">Protease</keyword>
<dbReference type="InterPro" id="IPR018490">
    <property type="entry name" value="cNMP-bd_dom_sf"/>
</dbReference>
<sequence>MKFKQEKQELPNVIADASSLLIEWLLQNSTHNFNHQLLLTKFSKSFEIREFKQGEIISTFPTTESFYLLLLGQIRLLSFAHQKKREKSIQLLTQGEIFGADELFESIVLPYRAVAVNSVQVATINRENLQSWLKSLPELKEQWQTATQQRQRLIFFKTLTDISSLPSHQLQTFFPTLEEKQIAAGTPLEKALLGKSGRFWLRNGKIKDRSLFIGEAWDYPETNLSQWTAQTDVALYHLPRQHWETFQAIIPNLTKSDHGVKMKNILPNSNGKQTATVKTADIPQSKTLEVNFPKPLKRRFSFWQRYPFIAQQSSADCGAACLAMISQYWNKRISLNFLRNLTEVGRGGASLKNLAFAAERIGYQSRPVRASLSSLIEQKNPWIAHWRGDHYVVVYKIQGNSILIADPALGKKLIKKQEFLTHWSGYAILLDPTERLEELKEQKTSLGKFVNLLYPYRSLGVQILIASFLIQVFGLISPLFTQIILDRVVVNKSLTTLNVFAFGVLLFSIWSLLLTSVRQYLLSYLANRLDLTMISGFISHTLMLPLKFFESRHVGDIITRVNENQKIQRFLLNQVVLAWLDFLMGFIYLGLMFYYNWRLTLLVIALIPPILILTFGATPLLRQISREVFNQSVEQNSALVETITGISTVKATASERELRWRWEDRLTNYLNAQFRSQKLGINLQAASGLINSVGSTALLWYGATLVIQEQLTIGQFVAFNMLIGQVLSPILSLARLWDELQEVLISVERLNDIFDSEPEENPNKPLLILPPVQGHVKFENVTFSYDTGSQNNTLQNISFEVKTSQTIAIVGRSGSGKTTLVKLLQRLYQPNNGEIWIDGHDIRHVSPQSLRSQLGVVPQDCFLFSGTILENITLYRSEYTLEQAIEAAKLAQAHPFIQTMSLGYNTKVGERGANLSGGQRQRIAIARALMGNPPILILDEATSSLDTESEGRFQQNLARLSQNRTIFIIAHRLSTVRHADQILVLDGGILAEQGTHDELIARQGLYYYLARQQLEL</sequence>
<dbReference type="InterPro" id="IPR036640">
    <property type="entry name" value="ABC1_TM_sf"/>
</dbReference>
<dbReference type="InterPro" id="IPR000595">
    <property type="entry name" value="cNMP-bd_dom"/>
</dbReference>
<dbReference type="GO" id="GO:0008234">
    <property type="term" value="F:cysteine-type peptidase activity"/>
    <property type="evidence" value="ECO:0007669"/>
    <property type="project" value="UniProtKB-KW"/>
</dbReference>
<evidence type="ECO:0000259" key="15">
    <source>
        <dbReference type="PROSITE" id="PS50990"/>
    </source>
</evidence>
<dbReference type="PANTHER" id="PTHR43394:SF1">
    <property type="entry name" value="ATP-BINDING CASSETTE SUB-FAMILY B MEMBER 10, MITOCHONDRIAL"/>
    <property type="match status" value="1"/>
</dbReference>
<keyword evidence="10 11" id="KW-0472">Membrane</keyword>
<gene>
    <name evidence="16" type="ORF">C7H19_22695</name>
</gene>
<dbReference type="CDD" id="cd18568">
    <property type="entry name" value="ABC_6TM_HetC_like"/>
    <property type="match status" value="1"/>
</dbReference>
<dbReference type="GO" id="GO:0005886">
    <property type="term" value="C:plasma membrane"/>
    <property type="evidence" value="ECO:0007669"/>
    <property type="project" value="UniProtKB-SubCell"/>
</dbReference>
<comment type="caution">
    <text evidence="16">The sequence shown here is derived from an EMBL/GenBank/DDBJ whole genome shotgun (WGS) entry which is preliminary data.</text>
</comment>
<evidence type="ECO:0000256" key="1">
    <source>
        <dbReference type="ARBA" id="ARBA00004651"/>
    </source>
</evidence>
<name>A0A2T1LRM8_9CHRO</name>
<feature type="domain" description="ABC transporter" evidence="13">
    <location>
        <begin position="776"/>
        <end position="1012"/>
    </location>
</feature>
<feature type="transmembrane region" description="Helical" evidence="11">
    <location>
        <begin position="497"/>
        <end position="517"/>
    </location>
</feature>
<dbReference type="Gene3D" id="2.60.120.10">
    <property type="entry name" value="Jelly Rolls"/>
    <property type="match status" value="1"/>
</dbReference>